<dbReference type="AlphaFoldDB" id="A0ABD1Q7T1"/>
<keyword evidence="2" id="KW-1185">Reference proteome</keyword>
<protein>
    <submittedName>
        <fullName evidence="1">Heteroglycan glucosidase 1</fullName>
    </submittedName>
</protein>
<evidence type="ECO:0000313" key="1">
    <source>
        <dbReference type="EMBL" id="KAL2472227.1"/>
    </source>
</evidence>
<accession>A0ABD1Q7T1</accession>
<organism evidence="1 2">
    <name type="scientific">Abeliophyllum distichum</name>
    <dbReference type="NCBI Taxonomy" id="126358"/>
    <lineage>
        <taxon>Eukaryota</taxon>
        <taxon>Viridiplantae</taxon>
        <taxon>Streptophyta</taxon>
        <taxon>Embryophyta</taxon>
        <taxon>Tracheophyta</taxon>
        <taxon>Spermatophyta</taxon>
        <taxon>Magnoliopsida</taxon>
        <taxon>eudicotyledons</taxon>
        <taxon>Gunneridae</taxon>
        <taxon>Pentapetalae</taxon>
        <taxon>asterids</taxon>
        <taxon>lamiids</taxon>
        <taxon>Lamiales</taxon>
        <taxon>Oleaceae</taxon>
        <taxon>Forsythieae</taxon>
        <taxon>Abeliophyllum</taxon>
    </lineage>
</organism>
<dbReference type="Proteomes" id="UP001604336">
    <property type="component" value="Unassembled WGS sequence"/>
</dbReference>
<gene>
    <name evidence="1" type="ORF">Adt_40363</name>
</gene>
<evidence type="ECO:0000313" key="2">
    <source>
        <dbReference type="Proteomes" id="UP001604336"/>
    </source>
</evidence>
<comment type="caution">
    <text evidence="1">The sequence shown here is derived from an EMBL/GenBank/DDBJ whole genome shotgun (WGS) entry which is preliminary data.</text>
</comment>
<dbReference type="EMBL" id="JBFOLK010000012">
    <property type="protein sequence ID" value="KAL2472227.1"/>
    <property type="molecule type" value="Genomic_DNA"/>
</dbReference>
<name>A0ABD1Q7T1_9LAMI</name>
<sequence length="151" mass="17087">MGTLTVLKTEGSWKRPNRRLYVQLLLGISAVLDAWGTDGEIHSKDDLSKLKLAGERQYRTKINLDIVELQVMLTAESANKGSELSRTPVEIKSGDWALKVVLWMGGRIISMEHLPSGTQWLHSRVDVNGYEEYNSVEYRFAGCLEEYSVIE</sequence>
<reference evidence="2" key="1">
    <citation type="submission" date="2024-07" db="EMBL/GenBank/DDBJ databases">
        <title>Two chromosome-level genome assemblies of Korean endemic species Abeliophyllum distichum and Forsythia ovata (Oleaceae).</title>
        <authorList>
            <person name="Jang H."/>
        </authorList>
    </citation>
    <scope>NUCLEOTIDE SEQUENCE [LARGE SCALE GENOMIC DNA]</scope>
</reference>
<proteinExistence type="predicted"/>